<dbReference type="HOGENOM" id="CLU_2905646_0_0_1"/>
<dbReference type="InParanoid" id="A0A084QYI3"/>
<keyword evidence="2" id="KW-1185">Reference proteome</keyword>
<name>A0A084QYI3_STAC4</name>
<sequence length="62" mass="7378">MKLRRTLEDRAKEAAKEYHNAIRKQKKVHWDDFLANRTNIWQAAKYLEPGDKMKGDKVPPLK</sequence>
<dbReference type="STRING" id="1283841.A0A084QYI3"/>
<evidence type="ECO:0000313" key="1">
    <source>
        <dbReference type="EMBL" id="KFA69018.1"/>
    </source>
</evidence>
<reference evidence="1 2" key="1">
    <citation type="journal article" date="2014" name="BMC Genomics">
        <title>Comparative genome sequencing reveals chemotype-specific gene clusters in the toxigenic black mold Stachybotrys.</title>
        <authorList>
            <person name="Semeiks J."/>
            <person name="Borek D."/>
            <person name="Otwinowski Z."/>
            <person name="Grishin N.V."/>
        </authorList>
    </citation>
    <scope>NUCLEOTIDE SEQUENCE [LARGE SCALE GENOMIC DNA]</scope>
    <source>
        <strain evidence="1 2">IBT 40285</strain>
    </source>
</reference>
<dbReference type="EMBL" id="KL659625">
    <property type="protein sequence ID" value="KFA69018.1"/>
    <property type="molecule type" value="Genomic_DNA"/>
</dbReference>
<gene>
    <name evidence="1" type="ORF">S40285_09792</name>
</gene>
<dbReference type="AlphaFoldDB" id="A0A084QYI3"/>
<evidence type="ECO:0000313" key="2">
    <source>
        <dbReference type="Proteomes" id="UP000028524"/>
    </source>
</evidence>
<dbReference type="OrthoDB" id="5244787at2759"/>
<accession>A0A084QYI3</accession>
<proteinExistence type="predicted"/>
<dbReference type="Proteomes" id="UP000028524">
    <property type="component" value="Unassembled WGS sequence"/>
</dbReference>
<protein>
    <submittedName>
        <fullName evidence="1">Uncharacterized protein</fullName>
    </submittedName>
</protein>
<organism evidence="1 2">
    <name type="scientific">Stachybotrys chlorohalonatus (strain IBT 40285)</name>
    <dbReference type="NCBI Taxonomy" id="1283841"/>
    <lineage>
        <taxon>Eukaryota</taxon>
        <taxon>Fungi</taxon>
        <taxon>Dikarya</taxon>
        <taxon>Ascomycota</taxon>
        <taxon>Pezizomycotina</taxon>
        <taxon>Sordariomycetes</taxon>
        <taxon>Hypocreomycetidae</taxon>
        <taxon>Hypocreales</taxon>
        <taxon>Stachybotryaceae</taxon>
        <taxon>Stachybotrys</taxon>
    </lineage>
</organism>